<organism evidence="3 5">
    <name type="scientific">Mycobacterium kansasii</name>
    <dbReference type="NCBI Taxonomy" id="1768"/>
    <lineage>
        <taxon>Bacteria</taxon>
        <taxon>Bacillati</taxon>
        <taxon>Actinomycetota</taxon>
        <taxon>Actinomycetes</taxon>
        <taxon>Mycobacteriales</taxon>
        <taxon>Mycobacteriaceae</taxon>
        <taxon>Mycobacterium</taxon>
    </lineage>
</organism>
<evidence type="ECO:0000313" key="4">
    <source>
        <dbReference type="Proteomes" id="UP000188532"/>
    </source>
</evidence>
<accession>A0A1V3X0K4</accession>
<reference evidence="1 6" key="2">
    <citation type="submission" date="2020-07" db="EMBL/GenBank/DDBJ databases">
        <title>Mycobacterium kansasii (former subtype) with zoonotic potential isolated from diseased indoor pet cat, Japan.</title>
        <authorList>
            <person name="Fukano H."/>
            <person name="Terazono T."/>
            <person name="Hoshino Y."/>
        </authorList>
    </citation>
    <scope>NUCLEOTIDE SEQUENCE [LARGE SCALE GENOMIC DNA]</scope>
    <source>
        <strain evidence="1 6">Kuro-I</strain>
    </source>
</reference>
<protein>
    <submittedName>
        <fullName evidence="3">Uncharacterized protein</fullName>
    </submittedName>
</protein>
<reference evidence="4 5" key="1">
    <citation type="submission" date="2017-02" db="EMBL/GenBank/DDBJ databases">
        <title>Complete genome sequences of Mycobacterium kansasii strains isolated from rhesus macaques.</title>
        <authorList>
            <person name="Panda A."/>
            <person name="Nagaraj S."/>
            <person name="Zhao X."/>
            <person name="Tettelin H."/>
            <person name="Detolla L.J."/>
        </authorList>
    </citation>
    <scope>NUCLEOTIDE SEQUENCE [LARGE SCALE GENOMIC DNA]</scope>
    <source>
        <strain evidence="2 4">11-3469</strain>
        <strain evidence="3 5">11-3813</strain>
    </source>
</reference>
<evidence type="ECO:0000313" key="1">
    <source>
        <dbReference type="EMBL" id="BCI87279.1"/>
    </source>
</evidence>
<evidence type="ECO:0000313" key="6">
    <source>
        <dbReference type="Proteomes" id="UP000516380"/>
    </source>
</evidence>
<name>A0A1V3X0K4_MYCKA</name>
<evidence type="ECO:0000313" key="3">
    <source>
        <dbReference type="EMBL" id="OOK72356.1"/>
    </source>
</evidence>
<dbReference type="EMBL" id="MVBN01000008">
    <property type="protein sequence ID" value="OOK68361.1"/>
    <property type="molecule type" value="Genomic_DNA"/>
</dbReference>
<evidence type="ECO:0000313" key="2">
    <source>
        <dbReference type="EMBL" id="OOK68361.1"/>
    </source>
</evidence>
<keyword evidence="6" id="KW-1185">Reference proteome</keyword>
<dbReference type="RefSeq" id="WP_023365310.1">
    <property type="nucleotide sequence ID" value="NZ_PQOW01000005.1"/>
</dbReference>
<gene>
    <name evidence="2" type="ORF">BZL29_6956</name>
    <name evidence="3" type="ORF">BZL30_5504</name>
    <name evidence="1" type="ORF">NIIDMKKI_24850</name>
</gene>
<proteinExistence type="predicted"/>
<dbReference type="Proteomes" id="UP000516380">
    <property type="component" value="Chromosome"/>
</dbReference>
<dbReference type="EMBL" id="AP023343">
    <property type="protein sequence ID" value="BCI87279.1"/>
    <property type="molecule type" value="Genomic_DNA"/>
</dbReference>
<sequence length="53" mass="5808">MDPETVTAVFDAVDAALDVLVDLSFDALTTPEWLALVERCESYAGTCRWLSIS</sequence>
<evidence type="ECO:0000313" key="5">
    <source>
        <dbReference type="Proteomes" id="UP000189229"/>
    </source>
</evidence>
<dbReference type="EMBL" id="MVBM01000005">
    <property type="protein sequence ID" value="OOK72356.1"/>
    <property type="molecule type" value="Genomic_DNA"/>
</dbReference>
<dbReference type="Proteomes" id="UP000188532">
    <property type="component" value="Unassembled WGS sequence"/>
</dbReference>
<dbReference type="Proteomes" id="UP000189229">
    <property type="component" value="Unassembled WGS sequence"/>
</dbReference>
<dbReference type="AlphaFoldDB" id="A0A1V3X0K4"/>